<feature type="non-terminal residue" evidence="2">
    <location>
        <position position="1"/>
    </location>
</feature>
<protein>
    <submittedName>
        <fullName evidence="2">EAL domain-containing protein</fullName>
    </submittedName>
</protein>
<dbReference type="Gene3D" id="3.20.20.450">
    <property type="entry name" value="EAL domain"/>
    <property type="match status" value="1"/>
</dbReference>
<dbReference type="InterPro" id="IPR035919">
    <property type="entry name" value="EAL_sf"/>
</dbReference>
<dbReference type="EMBL" id="JAMSLR010000078">
    <property type="protein sequence ID" value="MCM8750744.1"/>
    <property type="molecule type" value="Genomic_DNA"/>
</dbReference>
<dbReference type="SUPFAM" id="SSF141868">
    <property type="entry name" value="EAL domain-like"/>
    <property type="match status" value="1"/>
</dbReference>
<evidence type="ECO:0000313" key="2">
    <source>
        <dbReference type="EMBL" id="MCM8750744.1"/>
    </source>
</evidence>
<reference evidence="2" key="1">
    <citation type="submission" date="2022-06" db="EMBL/GenBank/DDBJ databases">
        <title>CFH 74404 Thermomicrobiaceae sp.</title>
        <authorList>
            <person name="Ming H."/>
            <person name="Li W.-J."/>
            <person name="Zhao Z."/>
        </authorList>
    </citation>
    <scope>NUCLEOTIDE SEQUENCE</scope>
    <source>
        <strain evidence="2">CFH 74404</strain>
    </source>
</reference>
<evidence type="ECO:0000313" key="3">
    <source>
        <dbReference type="Proteomes" id="UP001165306"/>
    </source>
</evidence>
<dbReference type="PANTHER" id="PTHR33121">
    <property type="entry name" value="CYCLIC DI-GMP PHOSPHODIESTERASE PDEF"/>
    <property type="match status" value="1"/>
</dbReference>
<dbReference type="AlphaFoldDB" id="A0AA41WHI8"/>
<dbReference type="InterPro" id="IPR001633">
    <property type="entry name" value="EAL_dom"/>
</dbReference>
<sequence length="68" mass="7839">GQHSRRDEAIITTIIALGRKLRMQVLAEGVETERQETYLLSHGCHLLQGYRYGRPMPVEQFETQARAQ</sequence>
<comment type="caution">
    <text evidence="2">The sequence shown here is derived from an EMBL/GenBank/DDBJ whole genome shotgun (WGS) entry which is preliminary data.</text>
</comment>
<dbReference type="Pfam" id="PF00563">
    <property type="entry name" value="EAL"/>
    <property type="match status" value="1"/>
</dbReference>
<dbReference type="PROSITE" id="PS50883">
    <property type="entry name" value="EAL"/>
    <property type="match status" value="1"/>
</dbReference>
<dbReference type="PANTHER" id="PTHR33121:SF70">
    <property type="entry name" value="SIGNALING PROTEIN YKOW"/>
    <property type="match status" value="1"/>
</dbReference>
<name>A0AA41WHI8_9BACT</name>
<dbReference type="InterPro" id="IPR050706">
    <property type="entry name" value="Cyclic-di-GMP_PDE-like"/>
</dbReference>
<dbReference type="GO" id="GO:0071111">
    <property type="term" value="F:cyclic-guanylate-specific phosphodiesterase activity"/>
    <property type="evidence" value="ECO:0007669"/>
    <property type="project" value="InterPro"/>
</dbReference>
<organism evidence="2 3">
    <name type="scientific">Thermalbibacter longus</name>
    <dbReference type="NCBI Taxonomy" id="2951981"/>
    <lineage>
        <taxon>Bacteria</taxon>
        <taxon>Pseudomonadati</taxon>
        <taxon>Thermomicrobiota</taxon>
        <taxon>Thermomicrobia</taxon>
        <taxon>Thermomicrobiales</taxon>
        <taxon>Thermomicrobiaceae</taxon>
        <taxon>Thermalbibacter</taxon>
    </lineage>
</organism>
<accession>A0AA41WHI8</accession>
<proteinExistence type="predicted"/>
<evidence type="ECO:0000259" key="1">
    <source>
        <dbReference type="PROSITE" id="PS50883"/>
    </source>
</evidence>
<dbReference type="RefSeq" id="WP_284058526.1">
    <property type="nucleotide sequence ID" value="NZ_JAMSLR010000078.1"/>
</dbReference>
<feature type="domain" description="EAL" evidence="1">
    <location>
        <begin position="1"/>
        <end position="68"/>
    </location>
</feature>
<keyword evidence="3" id="KW-1185">Reference proteome</keyword>
<gene>
    <name evidence="2" type="ORF">NET02_16525</name>
</gene>
<feature type="non-terminal residue" evidence="2">
    <location>
        <position position="68"/>
    </location>
</feature>
<dbReference type="Proteomes" id="UP001165306">
    <property type="component" value="Unassembled WGS sequence"/>
</dbReference>